<dbReference type="SMART" id="SM00391">
    <property type="entry name" value="MBD"/>
    <property type="match status" value="1"/>
</dbReference>
<dbReference type="Proteomes" id="UP000694580">
    <property type="component" value="Chromosome 5"/>
</dbReference>
<dbReference type="InterPro" id="IPR016177">
    <property type="entry name" value="DNA-bd_dom_sf"/>
</dbReference>
<dbReference type="InterPro" id="IPR001739">
    <property type="entry name" value="Methyl_CpG_DNA-bd"/>
</dbReference>
<feature type="domain" description="MBD" evidence="3">
    <location>
        <begin position="11"/>
        <end position="81"/>
    </location>
</feature>
<dbReference type="GeneTree" id="ENSGT00530000064137"/>
<keyword evidence="5" id="KW-1185">Reference proteome</keyword>
<feature type="compositionally biased region" description="Basic residues" evidence="1">
    <location>
        <begin position="1447"/>
        <end position="1458"/>
    </location>
</feature>
<dbReference type="SMART" id="SM00293">
    <property type="entry name" value="PWWP"/>
    <property type="match status" value="1"/>
</dbReference>
<protein>
    <recommendedName>
        <fullName evidence="6">Methyl-CpG-binding domain protein 5</fullName>
    </recommendedName>
</protein>
<dbReference type="GO" id="GO:0010369">
    <property type="term" value="C:chromocenter"/>
    <property type="evidence" value="ECO:0007669"/>
    <property type="project" value="TreeGrafter"/>
</dbReference>
<evidence type="ECO:0000313" key="4">
    <source>
        <dbReference type="Ensembl" id="ENSDCDP00010031827.1"/>
    </source>
</evidence>
<feature type="compositionally biased region" description="Polar residues" evidence="1">
    <location>
        <begin position="1108"/>
        <end position="1118"/>
    </location>
</feature>
<accession>A0AAY4CFE6</accession>
<evidence type="ECO:0000259" key="3">
    <source>
        <dbReference type="PROSITE" id="PS50982"/>
    </source>
</evidence>
<dbReference type="PANTHER" id="PTHR16112:SF18">
    <property type="entry name" value="METHYL-CPG-BINDING DOMAIN PROTEIN 5"/>
    <property type="match status" value="1"/>
</dbReference>
<dbReference type="Gene3D" id="2.30.30.140">
    <property type="match status" value="1"/>
</dbReference>
<dbReference type="SUPFAM" id="SSF54171">
    <property type="entry name" value="DNA-binding domain"/>
    <property type="match status" value="1"/>
</dbReference>
<feature type="region of interest" description="Disordered" evidence="1">
    <location>
        <begin position="1313"/>
        <end position="1341"/>
    </location>
</feature>
<reference evidence="4" key="2">
    <citation type="submission" date="2025-08" db="UniProtKB">
        <authorList>
            <consortium name="Ensembl"/>
        </authorList>
    </citation>
    <scope>IDENTIFICATION</scope>
</reference>
<feature type="compositionally biased region" description="Polar residues" evidence="1">
    <location>
        <begin position="242"/>
        <end position="251"/>
    </location>
</feature>
<feature type="region of interest" description="Disordered" evidence="1">
    <location>
        <begin position="117"/>
        <end position="160"/>
    </location>
</feature>
<dbReference type="GO" id="GO:0003682">
    <property type="term" value="F:chromatin binding"/>
    <property type="evidence" value="ECO:0007669"/>
    <property type="project" value="TreeGrafter"/>
</dbReference>
<evidence type="ECO:0000313" key="5">
    <source>
        <dbReference type="Proteomes" id="UP000694580"/>
    </source>
</evidence>
<feature type="region of interest" description="Disordered" evidence="1">
    <location>
        <begin position="711"/>
        <end position="732"/>
    </location>
</feature>
<feature type="domain" description="PWWP" evidence="2">
    <location>
        <begin position="1353"/>
        <end position="1391"/>
    </location>
</feature>
<feature type="compositionally biased region" description="Polar residues" evidence="1">
    <location>
        <begin position="1197"/>
        <end position="1207"/>
    </location>
</feature>
<feature type="compositionally biased region" description="Basic and acidic residues" evidence="1">
    <location>
        <begin position="1129"/>
        <end position="1148"/>
    </location>
</feature>
<dbReference type="GeneID" id="114790377"/>
<evidence type="ECO:0008006" key="6">
    <source>
        <dbReference type="Google" id="ProtNLM"/>
    </source>
</evidence>
<gene>
    <name evidence="4" type="primary">MBD5</name>
</gene>
<evidence type="ECO:0000256" key="1">
    <source>
        <dbReference type="SAM" id="MobiDB-lite"/>
    </source>
</evidence>
<feature type="compositionally biased region" description="Low complexity" evidence="1">
    <location>
        <begin position="436"/>
        <end position="449"/>
    </location>
</feature>
<feature type="compositionally biased region" description="Polar residues" evidence="1">
    <location>
        <begin position="221"/>
        <end position="231"/>
    </location>
</feature>
<dbReference type="SUPFAM" id="SSF63748">
    <property type="entry name" value="Tudor/PWWP/MBT"/>
    <property type="match status" value="1"/>
</dbReference>
<feature type="compositionally biased region" description="Polar residues" evidence="1">
    <location>
        <begin position="529"/>
        <end position="549"/>
    </location>
</feature>
<reference evidence="4" key="3">
    <citation type="submission" date="2025-09" db="UniProtKB">
        <authorList>
            <consortium name="Ensembl"/>
        </authorList>
    </citation>
    <scope>IDENTIFICATION</scope>
</reference>
<dbReference type="InterPro" id="IPR000313">
    <property type="entry name" value="PWWP_dom"/>
</dbReference>
<feature type="compositionally biased region" description="Basic and acidic residues" evidence="1">
    <location>
        <begin position="1209"/>
        <end position="1223"/>
    </location>
</feature>
<feature type="region of interest" description="Disordered" evidence="1">
    <location>
        <begin position="197"/>
        <end position="275"/>
    </location>
</feature>
<reference evidence="4 5" key="1">
    <citation type="submission" date="2020-06" db="EMBL/GenBank/DDBJ databases">
        <authorList>
            <consortium name="Wellcome Sanger Institute Data Sharing"/>
        </authorList>
    </citation>
    <scope>NUCLEOTIDE SEQUENCE [LARGE SCALE GENOMIC DNA]</scope>
</reference>
<dbReference type="PANTHER" id="PTHR16112">
    <property type="entry name" value="METHYL-CPG BINDING PROTEIN, DROSOPHILA"/>
    <property type="match status" value="1"/>
</dbReference>
<feature type="region of interest" description="Disordered" evidence="1">
    <location>
        <begin position="1262"/>
        <end position="1298"/>
    </location>
</feature>
<dbReference type="PROSITE" id="PS50982">
    <property type="entry name" value="MBD"/>
    <property type="match status" value="1"/>
</dbReference>
<dbReference type="GO" id="GO:0005634">
    <property type="term" value="C:nucleus"/>
    <property type="evidence" value="ECO:0007669"/>
    <property type="project" value="TreeGrafter"/>
</dbReference>
<name>A0AAY4CFE6_9TELE</name>
<feature type="region of interest" description="Disordered" evidence="1">
    <location>
        <begin position="1108"/>
        <end position="1223"/>
    </location>
</feature>
<proteinExistence type="predicted"/>
<dbReference type="GO" id="GO:0003677">
    <property type="term" value="F:DNA binding"/>
    <property type="evidence" value="ECO:0007669"/>
    <property type="project" value="InterPro"/>
</dbReference>
<dbReference type="RefSeq" id="XP_028836230.1">
    <property type="nucleotide sequence ID" value="XM_028980397.1"/>
</dbReference>
<feature type="compositionally biased region" description="Basic and acidic residues" evidence="1">
    <location>
        <begin position="1436"/>
        <end position="1446"/>
    </location>
</feature>
<dbReference type="Ensembl" id="ENSDCDT00010039428.1">
    <property type="protein sequence ID" value="ENSDCDP00010031827.1"/>
    <property type="gene ID" value="ENSDCDG00010020340.1"/>
</dbReference>
<sequence>MNGGKECDGGDPEGQTAPAQVPIGWQRKVDPTRVVYISPSGSVLSCLEQVKSYLLTDGTCKCGLECPLILPKVFNFDPGAAVKQRTAEDVKTDEDVTKLCIHKRKLIAVATLHKSMEQPHPSLSLTSQGATSVGPNRSSTPRAIRNKSQESLQGSVPAGSDCKNHFKIMMARGPQSYPQDLSGVQQQQHDLYSSYPRQRLASGEPGPKSPFRSGGHHTGMLSPTSSGSQVYGDSPLSPRTDPLSSPDTFSRVNPCAFQGTNSPSPIHGRMPMSPPGILLHGPPPQPSCAMAGRINTPLSPNTTKSPIMKKPMCNFPPNMDMPRAVFLHNKAQTLPHPVPPTPSMPPSCILHKKQMTSEKDPLGILDPIPSKPVNQNPMSNAGSSTFPPGVHSQVPMMNVNMPPAIVPLPSNLPLPTVKPGPVGHGSHMQRTQLAVTASSISPSPVTSPVHMTGPPMGRLEASPQHSRSSSTSSDHGSFAMPTGPQAPCSMKLPPRSPRSSLGSPRPVMPSSPSAAKPDALHHYKDMPNQMLSGMSNPHSGSSTQHNTMFSPSASASSSASGGTNNAQKNHPGLLGMPLNQILNQHNAASFPASSLLSAAAKAQLANQNKLGGNGGGMGNAGGPTGLSGVGVNSGNGCSVLPCSKGVDGHGTLNPMLPPPSSAMMLTPMSESGQSGRAALRDKLMAQQRDPLRKRKQPSGGNHADNIVFNMLKPSMSGHPRSPGGPTTPEQLRQAQSRLAGLPPNTSMAQLLQSMSCQNSHMARNSRAGCGPGLGPAQMHFGDGVMASGPQSMQVQQRLHVPGEGMHCPGLDSTGQGPQMPYGGVVNQIQPSVLGNPGPMAQSVQLSLGNSSVGHQNTHSQQLSYLHPQQQGHAHSLGRASLSGMVPNSNDGSCAQAMVEFGDGSTPNMSNPQLSGLQSHLNSSGHVYQTQKQPKFPHNLQGMRPGPGFQGQHPYPENSSNSMACLYQNLQVRKPENAPVSHPQMHPQSAMRSHPENEMSVQHPQFREGHKPQPLRDILCQSEALLAAGTTAASGASGTGGVGGTVESVDAIYRAVVDAASKGVHVVITTTVSGTTQASPVPALSAMSAFTASIGEPLSLPHAVNAVVHSQQGEPQPAQTRHPRTSRLHKNSEQGKRTPETMEAHHDYFRSPSRGSGDGTPRGQWDSSESTAPIVSSLGGQQQWRGGGGDEFLECSSHVHSSPTNLASAESHHKALPPEKGSYREESFQFNNTNCSGGSAGSNRTPINFKERLEQTVERCVHMNGGTPLSARPTYSDPLGPPRQELTGDDQSPSSSTSLEGSLVKEYVHYNGHYNGHCAPSPSDTKSLSSEEELRHPDSPSSELLHYRQRTFSMGELVWGQIKGFPPWPAKLAGEEQVHNPSMQHSEQGKVEPEKLKTLTQDLEALDRAAKRNNKAGKLNNHLEAAIHEAMSELDKIGTMPSRDRQVRLPKPKRRKISR</sequence>
<feature type="compositionally biased region" description="Polar residues" evidence="1">
    <location>
        <begin position="1164"/>
        <end position="1173"/>
    </location>
</feature>
<feature type="compositionally biased region" description="Low complexity" evidence="1">
    <location>
        <begin position="462"/>
        <end position="477"/>
    </location>
</feature>
<feature type="compositionally biased region" description="Low complexity" evidence="1">
    <location>
        <begin position="550"/>
        <end position="560"/>
    </location>
</feature>
<organism evidence="4 5">
    <name type="scientific">Denticeps clupeoides</name>
    <name type="common">denticle herring</name>
    <dbReference type="NCBI Taxonomy" id="299321"/>
    <lineage>
        <taxon>Eukaryota</taxon>
        <taxon>Metazoa</taxon>
        <taxon>Chordata</taxon>
        <taxon>Craniata</taxon>
        <taxon>Vertebrata</taxon>
        <taxon>Euteleostomi</taxon>
        <taxon>Actinopterygii</taxon>
        <taxon>Neopterygii</taxon>
        <taxon>Teleostei</taxon>
        <taxon>Clupei</taxon>
        <taxon>Clupeiformes</taxon>
        <taxon>Denticipitoidei</taxon>
        <taxon>Denticipitidae</taxon>
        <taxon>Denticeps</taxon>
    </lineage>
</organism>
<feature type="compositionally biased region" description="Polar residues" evidence="1">
    <location>
        <begin position="121"/>
        <end position="141"/>
    </location>
</feature>
<feature type="region of interest" description="Disordered" evidence="1">
    <location>
        <begin position="1436"/>
        <end position="1458"/>
    </location>
</feature>
<dbReference type="PROSITE" id="PS50812">
    <property type="entry name" value="PWWP"/>
    <property type="match status" value="1"/>
</dbReference>
<feature type="region of interest" description="Disordered" evidence="1">
    <location>
        <begin position="436"/>
        <end position="577"/>
    </location>
</feature>
<evidence type="ECO:0000259" key="2">
    <source>
        <dbReference type="PROSITE" id="PS50812"/>
    </source>
</evidence>